<reference evidence="2" key="2">
    <citation type="submission" date="2018-10" db="UniProtKB">
        <authorList>
            <consortium name="EnsemblPlants"/>
        </authorList>
    </citation>
    <scope>IDENTIFICATION</scope>
</reference>
<dbReference type="Gramene" id="TraesLDM2B03G01066890.1">
    <property type="protein sequence ID" value="TraesLDM2B03G01066890.1"/>
    <property type="gene ID" value="TraesLDM2B03G01066890"/>
</dbReference>
<dbReference type="EnsemblPlants" id="TraesCS2B02G587700.1">
    <property type="protein sequence ID" value="TraesCS2B02G587700.1"/>
    <property type="gene ID" value="TraesCS2B02G587700"/>
</dbReference>
<dbReference type="OMA" id="FEHNWNS"/>
<organism evidence="2">
    <name type="scientific">Triticum aestivum</name>
    <name type="common">Wheat</name>
    <dbReference type="NCBI Taxonomy" id="4565"/>
    <lineage>
        <taxon>Eukaryota</taxon>
        <taxon>Viridiplantae</taxon>
        <taxon>Streptophyta</taxon>
        <taxon>Embryophyta</taxon>
        <taxon>Tracheophyta</taxon>
        <taxon>Spermatophyta</taxon>
        <taxon>Magnoliopsida</taxon>
        <taxon>Liliopsida</taxon>
        <taxon>Poales</taxon>
        <taxon>Poaceae</taxon>
        <taxon>BOP clade</taxon>
        <taxon>Pooideae</taxon>
        <taxon>Triticodae</taxon>
        <taxon>Triticeae</taxon>
        <taxon>Triticinae</taxon>
        <taxon>Triticum</taxon>
    </lineage>
</organism>
<accession>A0A3B6CGG2</accession>
<sequence>MAGAAEGEARPLVVVGSGARQSDKVSAAAAEAETRSLVEAKVMGPRLSLSLSPDALDLIARREVLLSEWALSEPEPEPSPSLPEASASPWSLILSRCLPSSLQPQPEPEPFDRFEHNWNSSMMMMMMMPSPSEVAAAQDHQLVMECLRHYNLNHPENVYVPAPGKVTRYNSPHNGSCWTHGNFVASPKHSGYFSLLPPRPTLFFYELVTKDGFEGVVSCTPLDEPVTEAYSLFGLHLGWGTRCDGSSDCLCKTCNRLVDSEVPSVGKAFPCGHYKAERVCQMCYLQSEVLHPSPEKFAFGK</sequence>
<dbReference type="InterPro" id="IPR022059">
    <property type="entry name" value="DUF3615"/>
</dbReference>
<dbReference type="Gramene" id="TraesCS2B02G587700.1">
    <property type="protein sequence ID" value="TraesCS2B02G587700.1"/>
    <property type="gene ID" value="TraesCS2B02G587700"/>
</dbReference>
<reference evidence="2" key="1">
    <citation type="submission" date="2018-08" db="EMBL/GenBank/DDBJ databases">
        <authorList>
            <person name="Rossello M."/>
        </authorList>
    </citation>
    <scope>NUCLEOTIDE SEQUENCE [LARGE SCALE GENOMIC DNA]</scope>
    <source>
        <strain evidence="2">cv. Chinese Spring</strain>
    </source>
</reference>
<keyword evidence="3" id="KW-1185">Reference proteome</keyword>
<dbReference type="PANTHER" id="PTHR34710">
    <property type="entry name" value="OS03G0834100 PROTEIN"/>
    <property type="match status" value="1"/>
</dbReference>
<evidence type="ECO:0000259" key="1">
    <source>
        <dbReference type="Pfam" id="PF12274"/>
    </source>
</evidence>
<dbReference type="Proteomes" id="UP000019116">
    <property type="component" value="Chromosome 2B"/>
</dbReference>
<evidence type="ECO:0000313" key="2">
    <source>
        <dbReference type="EnsemblPlants" id="TraesCS2B02G587700.1"/>
    </source>
</evidence>
<dbReference type="OrthoDB" id="652244at2759"/>
<protein>
    <recommendedName>
        <fullName evidence="1">DUF3615 domain-containing protein</fullName>
    </recommendedName>
</protein>
<feature type="domain" description="DUF3615" evidence="1">
    <location>
        <begin position="143"/>
        <end position="246"/>
    </location>
</feature>
<name>A0A3B6CGG2_WHEAT</name>
<evidence type="ECO:0000313" key="3">
    <source>
        <dbReference type="Proteomes" id="UP000019116"/>
    </source>
</evidence>
<dbReference type="Gramene" id="TraesCS2B03G1473000.1">
    <property type="protein sequence ID" value="TraesCS2B03G1473000.1.CDS"/>
    <property type="gene ID" value="TraesCS2B03G1473000"/>
</dbReference>
<dbReference type="AlphaFoldDB" id="A0A3B6CGG2"/>
<proteinExistence type="predicted"/>
<dbReference type="PANTHER" id="PTHR34710:SF18">
    <property type="entry name" value="OS05G0522700 PROTEIN"/>
    <property type="match status" value="1"/>
</dbReference>
<dbReference type="Pfam" id="PF12274">
    <property type="entry name" value="DUF3615"/>
    <property type="match status" value="1"/>
</dbReference>